<evidence type="ECO:0000313" key="10">
    <source>
        <dbReference type="Proteomes" id="UP001159427"/>
    </source>
</evidence>
<keyword evidence="5" id="KW-0804">Transcription</keyword>
<dbReference type="Gene3D" id="1.10.260.40">
    <property type="entry name" value="lambda repressor-like DNA-binding domains"/>
    <property type="match status" value="1"/>
</dbReference>
<keyword evidence="2" id="KW-0805">Transcription regulation</keyword>
<reference evidence="9 10" key="1">
    <citation type="submission" date="2022-05" db="EMBL/GenBank/DDBJ databases">
        <authorList>
            <consortium name="Genoscope - CEA"/>
            <person name="William W."/>
        </authorList>
    </citation>
    <scope>NUCLEOTIDE SEQUENCE [LARGE SCALE GENOMIC DNA]</scope>
</reference>
<name>A0ABN8MLF1_9CNID</name>
<evidence type="ECO:0000256" key="7">
    <source>
        <dbReference type="SAM" id="MobiDB-lite"/>
    </source>
</evidence>
<gene>
    <name evidence="9" type="ORF">PEVE_00036146</name>
</gene>
<keyword evidence="10" id="KW-1185">Reference proteome</keyword>
<evidence type="ECO:0000313" key="9">
    <source>
        <dbReference type="EMBL" id="CAH3029423.1"/>
    </source>
</evidence>
<sequence length="143" mass="16013">MSAEICTMSINIDDATLAENSTKRKITVEIPQHEEEQLLQFLEECGGKVCEDASEEAPQEIRESPSTIANEIRCWLRQNRTVSVAFFPKEIVKCSQGTVSPLLNKPLQSFPTSAGREPWESMKNFVKPRRKGKAAGSAESEER</sequence>
<dbReference type="SMART" id="SM01109">
    <property type="entry name" value="CUT"/>
    <property type="match status" value="1"/>
</dbReference>
<comment type="subcellular location">
    <subcellularLocation>
        <location evidence="1">Nucleus</location>
    </subcellularLocation>
</comment>
<evidence type="ECO:0000256" key="6">
    <source>
        <dbReference type="ARBA" id="ARBA00023242"/>
    </source>
</evidence>
<evidence type="ECO:0000256" key="2">
    <source>
        <dbReference type="ARBA" id="ARBA00023015"/>
    </source>
</evidence>
<evidence type="ECO:0000256" key="5">
    <source>
        <dbReference type="ARBA" id="ARBA00023163"/>
    </source>
</evidence>
<protein>
    <recommendedName>
        <fullName evidence="8">CUT domain-containing protein</fullName>
    </recommendedName>
</protein>
<evidence type="ECO:0000256" key="1">
    <source>
        <dbReference type="ARBA" id="ARBA00004123"/>
    </source>
</evidence>
<dbReference type="Proteomes" id="UP001159427">
    <property type="component" value="Unassembled WGS sequence"/>
</dbReference>
<evidence type="ECO:0000256" key="4">
    <source>
        <dbReference type="ARBA" id="ARBA00023155"/>
    </source>
</evidence>
<dbReference type="Pfam" id="PF02376">
    <property type="entry name" value="CUT"/>
    <property type="match status" value="1"/>
</dbReference>
<keyword evidence="6" id="KW-0539">Nucleus</keyword>
<keyword evidence="4" id="KW-0371">Homeobox</keyword>
<feature type="domain" description="CUT" evidence="8">
    <location>
        <begin position="56"/>
        <end position="140"/>
    </location>
</feature>
<dbReference type="SUPFAM" id="SSF47413">
    <property type="entry name" value="lambda repressor-like DNA-binding domains"/>
    <property type="match status" value="1"/>
</dbReference>
<comment type="caution">
    <text evidence="9">The sequence shown here is derived from an EMBL/GenBank/DDBJ whole genome shotgun (WGS) entry which is preliminary data.</text>
</comment>
<organism evidence="9 10">
    <name type="scientific">Porites evermanni</name>
    <dbReference type="NCBI Taxonomy" id="104178"/>
    <lineage>
        <taxon>Eukaryota</taxon>
        <taxon>Metazoa</taxon>
        <taxon>Cnidaria</taxon>
        <taxon>Anthozoa</taxon>
        <taxon>Hexacorallia</taxon>
        <taxon>Scleractinia</taxon>
        <taxon>Fungiina</taxon>
        <taxon>Poritidae</taxon>
        <taxon>Porites</taxon>
    </lineage>
</organism>
<evidence type="ECO:0000256" key="3">
    <source>
        <dbReference type="ARBA" id="ARBA00023125"/>
    </source>
</evidence>
<dbReference type="InterPro" id="IPR003350">
    <property type="entry name" value="CUT_dom"/>
</dbReference>
<feature type="region of interest" description="Disordered" evidence="7">
    <location>
        <begin position="105"/>
        <end position="143"/>
    </location>
</feature>
<proteinExistence type="predicted"/>
<evidence type="ECO:0000259" key="8">
    <source>
        <dbReference type="SMART" id="SM01109"/>
    </source>
</evidence>
<dbReference type="EMBL" id="CALNXI010000570">
    <property type="protein sequence ID" value="CAH3029423.1"/>
    <property type="molecule type" value="Genomic_DNA"/>
</dbReference>
<dbReference type="InterPro" id="IPR010982">
    <property type="entry name" value="Lambda_DNA-bd_dom_sf"/>
</dbReference>
<accession>A0ABN8MLF1</accession>
<keyword evidence="3" id="KW-0238">DNA-binding</keyword>